<evidence type="ECO:0000313" key="9">
    <source>
        <dbReference type="EMBL" id="KAJ9183228.1"/>
    </source>
</evidence>
<dbReference type="PANTHER" id="PTHR33136">
    <property type="entry name" value="RAPID ALKALINIZATION FACTOR-LIKE"/>
    <property type="match status" value="1"/>
</dbReference>
<evidence type="ECO:0000256" key="8">
    <source>
        <dbReference type="SAM" id="SignalP"/>
    </source>
</evidence>
<keyword evidence="6" id="KW-1015">Disulfide bond</keyword>
<feature type="chain" id="PRO_5047284533" description="Protein RALF-like 32" evidence="8">
    <location>
        <begin position="31"/>
        <end position="109"/>
    </location>
</feature>
<keyword evidence="10" id="KW-1185">Reference proteome</keyword>
<evidence type="ECO:0000256" key="1">
    <source>
        <dbReference type="ARBA" id="ARBA00004613"/>
    </source>
</evidence>
<evidence type="ECO:0000256" key="3">
    <source>
        <dbReference type="ARBA" id="ARBA00022525"/>
    </source>
</evidence>
<evidence type="ECO:0000256" key="6">
    <source>
        <dbReference type="ARBA" id="ARBA00023157"/>
    </source>
</evidence>
<evidence type="ECO:0000256" key="4">
    <source>
        <dbReference type="ARBA" id="ARBA00022702"/>
    </source>
</evidence>
<protein>
    <recommendedName>
        <fullName evidence="11">Protein RALF-like 32</fullName>
    </recommendedName>
</protein>
<feature type="region of interest" description="Disordered" evidence="7">
    <location>
        <begin position="73"/>
        <end position="109"/>
    </location>
</feature>
<proteinExistence type="inferred from homology"/>
<dbReference type="Pfam" id="PF05498">
    <property type="entry name" value="RALF"/>
    <property type="match status" value="1"/>
</dbReference>
<reference evidence="9" key="1">
    <citation type="journal article" date="2023" name="Plant Biotechnol. J.">
        <title>Chromosome-level wild Hevea brasiliensis genome provides new tools for genomic-assisted breeding and valuable loci to elevate rubber yield.</title>
        <authorList>
            <person name="Cheng H."/>
            <person name="Song X."/>
            <person name="Hu Y."/>
            <person name="Wu T."/>
            <person name="Yang Q."/>
            <person name="An Z."/>
            <person name="Feng S."/>
            <person name="Deng Z."/>
            <person name="Wu W."/>
            <person name="Zeng X."/>
            <person name="Tu M."/>
            <person name="Wang X."/>
            <person name="Huang H."/>
        </authorList>
    </citation>
    <scope>NUCLEOTIDE SEQUENCE</scope>
    <source>
        <strain evidence="9">MT/VB/25A 57/8</strain>
    </source>
</reference>
<organism evidence="9 10">
    <name type="scientific">Hevea brasiliensis</name>
    <name type="common">Para rubber tree</name>
    <name type="synonym">Siphonia brasiliensis</name>
    <dbReference type="NCBI Taxonomy" id="3981"/>
    <lineage>
        <taxon>Eukaryota</taxon>
        <taxon>Viridiplantae</taxon>
        <taxon>Streptophyta</taxon>
        <taxon>Embryophyta</taxon>
        <taxon>Tracheophyta</taxon>
        <taxon>Spermatophyta</taxon>
        <taxon>Magnoliopsida</taxon>
        <taxon>eudicotyledons</taxon>
        <taxon>Gunneridae</taxon>
        <taxon>Pentapetalae</taxon>
        <taxon>rosids</taxon>
        <taxon>fabids</taxon>
        <taxon>Malpighiales</taxon>
        <taxon>Euphorbiaceae</taxon>
        <taxon>Crotonoideae</taxon>
        <taxon>Micrandreae</taxon>
        <taxon>Hevea</taxon>
    </lineage>
</organism>
<keyword evidence="5 8" id="KW-0732">Signal</keyword>
<name>A0ABQ9MTF6_HEVBR</name>
<dbReference type="Proteomes" id="UP001174677">
    <property type="component" value="Chromosome 4"/>
</dbReference>
<evidence type="ECO:0000256" key="2">
    <source>
        <dbReference type="ARBA" id="ARBA00009178"/>
    </source>
</evidence>
<dbReference type="EMBL" id="JARPOI010000004">
    <property type="protein sequence ID" value="KAJ9183228.1"/>
    <property type="molecule type" value="Genomic_DNA"/>
</dbReference>
<evidence type="ECO:0000313" key="10">
    <source>
        <dbReference type="Proteomes" id="UP001174677"/>
    </source>
</evidence>
<evidence type="ECO:0000256" key="7">
    <source>
        <dbReference type="SAM" id="MobiDB-lite"/>
    </source>
</evidence>
<comment type="similarity">
    <text evidence="2">Belongs to the plant rapid alkalinization factor (RALF) family.</text>
</comment>
<feature type="signal peptide" evidence="8">
    <location>
        <begin position="1"/>
        <end position="30"/>
    </location>
</feature>
<evidence type="ECO:0008006" key="11">
    <source>
        <dbReference type="Google" id="ProtNLM"/>
    </source>
</evidence>
<comment type="caution">
    <text evidence="9">The sequence shown here is derived from an EMBL/GenBank/DDBJ whole genome shotgun (WGS) entry which is preliminary data.</text>
</comment>
<dbReference type="InterPro" id="IPR008801">
    <property type="entry name" value="RALF"/>
</dbReference>
<accession>A0ABQ9MTF6</accession>
<gene>
    <name evidence="9" type="ORF">P3X46_007116</name>
</gene>
<evidence type="ECO:0000256" key="5">
    <source>
        <dbReference type="ARBA" id="ARBA00022729"/>
    </source>
</evidence>
<sequence>MEQKKSFFQFCFLAIILISLSYLCKNKVSASSSCNGSIIGECNEEYELLMESEISRRFLEQEKSISYKALDRDKQACSGDKGQSYSSSCLPPPSNPPSRGCSKRYRCRS</sequence>
<comment type="subcellular location">
    <subcellularLocation>
        <location evidence="1">Secreted</location>
    </subcellularLocation>
</comment>
<keyword evidence="4" id="KW-0372">Hormone</keyword>
<keyword evidence="3" id="KW-0964">Secreted</keyword>
<dbReference type="PANTHER" id="PTHR33136:SF4">
    <property type="entry name" value="PROTEIN RALF-LIKE 32"/>
    <property type="match status" value="1"/>
</dbReference>